<dbReference type="AlphaFoldDB" id="A0A559SRA5"/>
<evidence type="ECO:0000313" key="12">
    <source>
        <dbReference type="EMBL" id="TVZ64861.1"/>
    </source>
</evidence>
<feature type="transmembrane region" description="Helical" evidence="11">
    <location>
        <begin position="94"/>
        <end position="113"/>
    </location>
</feature>
<feature type="transmembrane region" description="Helical" evidence="11">
    <location>
        <begin position="208"/>
        <end position="225"/>
    </location>
</feature>
<keyword evidence="5" id="KW-0997">Cell inner membrane</keyword>
<accession>A0A559SRA5</accession>
<dbReference type="PANTHER" id="PTHR32196">
    <property type="entry name" value="ABC TRANSPORTER PERMEASE PROTEIN YPHD-RELATED-RELATED"/>
    <property type="match status" value="1"/>
</dbReference>
<dbReference type="EMBL" id="VISO01000003">
    <property type="protein sequence ID" value="TVZ64861.1"/>
    <property type="molecule type" value="Genomic_DNA"/>
</dbReference>
<evidence type="ECO:0000256" key="4">
    <source>
        <dbReference type="ARBA" id="ARBA00022475"/>
    </source>
</evidence>
<name>A0A559SRA5_9HYPH</name>
<dbReference type="GO" id="GO:0022857">
    <property type="term" value="F:transmembrane transporter activity"/>
    <property type="evidence" value="ECO:0007669"/>
    <property type="project" value="InterPro"/>
</dbReference>
<dbReference type="InterPro" id="IPR001851">
    <property type="entry name" value="ABC_transp_permease"/>
</dbReference>
<protein>
    <recommendedName>
        <fullName evidence="10">Autoinducer 2 import system permease protein LsrD</fullName>
    </recommendedName>
</protein>
<dbReference type="RefSeq" id="WP_022716402.1">
    <property type="nucleotide sequence ID" value="NZ_ATTQ01000010.1"/>
</dbReference>
<comment type="subcellular location">
    <subcellularLocation>
        <location evidence="1">Cell membrane</location>
        <topology evidence="1">Multi-pass membrane protein</topology>
    </subcellularLocation>
</comment>
<comment type="caution">
    <text evidence="12">The sequence shown here is derived from an EMBL/GenBank/DDBJ whole genome shotgun (WGS) entry which is preliminary data.</text>
</comment>
<dbReference type="Proteomes" id="UP000319824">
    <property type="component" value="Unassembled WGS sequence"/>
</dbReference>
<comment type="subunit">
    <text evidence="2">The complex is composed of two ATP-binding proteins (LsrA), two transmembrane proteins (LsrC and LsrD) and a solute-binding protein (LsrB).</text>
</comment>
<evidence type="ECO:0000256" key="2">
    <source>
        <dbReference type="ARBA" id="ARBA00011262"/>
    </source>
</evidence>
<evidence type="ECO:0000256" key="11">
    <source>
        <dbReference type="SAM" id="Phobius"/>
    </source>
</evidence>
<evidence type="ECO:0000256" key="8">
    <source>
        <dbReference type="ARBA" id="ARBA00023136"/>
    </source>
</evidence>
<evidence type="ECO:0000256" key="3">
    <source>
        <dbReference type="ARBA" id="ARBA00022448"/>
    </source>
</evidence>
<evidence type="ECO:0000256" key="7">
    <source>
        <dbReference type="ARBA" id="ARBA00022989"/>
    </source>
</evidence>
<evidence type="ECO:0000256" key="5">
    <source>
        <dbReference type="ARBA" id="ARBA00022519"/>
    </source>
</evidence>
<proteinExistence type="predicted"/>
<feature type="transmembrane region" description="Helical" evidence="11">
    <location>
        <begin position="35"/>
        <end position="58"/>
    </location>
</feature>
<feature type="transmembrane region" description="Helical" evidence="11">
    <location>
        <begin position="65"/>
        <end position="88"/>
    </location>
</feature>
<keyword evidence="7 11" id="KW-1133">Transmembrane helix</keyword>
<feature type="transmembrane region" description="Helical" evidence="11">
    <location>
        <begin position="264"/>
        <end position="281"/>
    </location>
</feature>
<keyword evidence="6 11" id="KW-0812">Transmembrane</keyword>
<evidence type="ECO:0000256" key="6">
    <source>
        <dbReference type="ARBA" id="ARBA00022692"/>
    </source>
</evidence>
<dbReference type="Pfam" id="PF02653">
    <property type="entry name" value="BPD_transp_2"/>
    <property type="match status" value="1"/>
</dbReference>
<gene>
    <name evidence="12" type="ORF">BCL32_5132</name>
</gene>
<dbReference type="CDD" id="cd06579">
    <property type="entry name" value="TM_PBP1_transp_AraH_like"/>
    <property type="match status" value="1"/>
</dbReference>
<keyword evidence="4" id="KW-1003">Cell membrane</keyword>
<keyword evidence="3" id="KW-0813">Transport</keyword>
<keyword evidence="8 11" id="KW-0472">Membrane</keyword>
<dbReference type="PANTHER" id="PTHR32196:SF71">
    <property type="entry name" value="AUTOINDUCER 2 IMPORT SYSTEM PERMEASE PROTEIN LSRD"/>
    <property type="match status" value="1"/>
</dbReference>
<feature type="transmembrane region" description="Helical" evidence="11">
    <location>
        <begin position="293"/>
        <end position="314"/>
    </location>
</feature>
<feature type="transmembrane region" description="Helical" evidence="11">
    <location>
        <begin position="163"/>
        <end position="182"/>
    </location>
</feature>
<reference evidence="12 13" key="1">
    <citation type="submission" date="2019-06" db="EMBL/GenBank/DDBJ databases">
        <title>Pac Bio to generate improved reference genome sequences for organisms with transposon mutant libraries (support for FEBA project).</title>
        <authorList>
            <person name="Blow M."/>
        </authorList>
    </citation>
    <scope>NUCLEOTIDE SEQUENCE [LARGE SCALE GENOMIC DNA]</scope>
    <source>
        <strain evidence="12 13">USDA 1844</strain>
    </source>
</reference>
<organism evidence="12 13">
    <name type="scientific">Rhizobium mongolense USDA 1844</name>
    <dbReference type="NCBI Taxonomy" id="1079460"/>
    <lineage>
        <taxon>Bacteria</taxon>
        <taxon>Pseudomonadati</taxon>
        <taxon>Pseudomonadota</taxon>
        <taxon>Alphaproteobacteria</taxon>
        <taxon>Hyphomicrobiales</taxon>
        <taxon>Rhizobiaceae</taxon>
        <taxon>Rhizobium/Agrobacterium group</taxon>
        <taxon>Rhizobium</taxon>
    </lineage>
</organism>
<evidence type="ECO:0000256" key="9">
    <source>
        <dbReference type="ARBA" id="ARBA00025439"/>
    </source>
</evidence>
<evidence type="ECO:0000313" key="13">
    <source>
        <dbReference type="Proteomes" id="UP000319824"/>
    </source>
</evidence>
<evidence type="ECO:0000256" key="1">
    <source>
        <dbReference type="ARBA" id="ARBA00004651"/>
    </source>
</evidence>
<sequence length="340" mass="35504">MRFNLTWEFFLAVTTVALVLFGALTTPGFLTVFNLSQLAAGVSEKALIVLPMVLLIIAREIDLSVASILALASVIFGTLLAAGCPLWASVVVTILLGAFLGAFNGFFIVRLALPSLVVTLGTMALFRGAAYVVLGSGSINIFPDSFLDFGVDNVGTTAIPQTFVPFLLLAPVFAVALQYTPVGRRIYALGASPDAALYSGISVNRIRFWLFVTTGAICALAGIVYTARLANARANNAVGMELDVITIALLGGVSVFGGKGKLTAVLWALVLIATVRNLLGLNQISGDAQGTVIGLLLVGSLLINNLTGSFAGILQRTLGPGKAGAGAAPSTPRYFWRRKP</sequence>
<comment type="function">
    <text evidence="9">Part of the ABC transporter complex LsrABCD involved in autoinducer 2 (AI-2) import. Probably responsible for the translocation of the substrate across the membrane.</text>
</comment>
<dbReference type="GO" id="GO:0005886">
    <property type="term" value="C:plasma membrane"/>
    <property type="evidence" value="ECO:0007669"/>
    <property type="project" value="UniProtKB-SubCell"/>
</dbReference>
<evidence type="ECO:0000256" key="10">
    <source>
        <dbReference type="ARBA" id="ARBA00039381"/>
    </source>
</evidence>